<dbReference type="Pfam" id="PF01266">
    <property type="entry name" value="DAO"/>
    <property type="match status" value="1"/>
</dbReference>
<dbReference type="Gene3D" id="3.50.50.60">
    <property type="entry name" value="FAD/NAD(P)-binding domain"/>
    <property type="match status" value="1"/>
</dbReference>
<evidence type="ECO:0000313" key="3">
    <source>
        <dbReference type="EMBL" id="AHF78999.1"/>
    </source>
</evidence>
<keyword evidence="1" id="KW-0560">Oxidoreductase</keyword>
<gene>
    <name evidence="3" type="ORF">Sant_4043</name>
</gene>
<dbReference type="SUPFAM" id="SSF51905">
    <property type="entry name" value="FAD/NAD(P)-binding domain"/>
    <property type="match status" value="1"/>
</dbReference>
<dbReference type="EMBL" id="CP006569">
    <property type="protein sequence ID" value="AHF78999.1"/>
    <property type="molecule type" value="Genomic_DNA"/>
</dbReference>
<dbReference type="PANTHER" id="PTHR13847:SF289">
    <property type="entry name" value="GLYCINE OXIDASE"/>
    <property type="match status" value="1"/>
</dbReference>
<sequence length="366" mass="38879">MEIIIIGAGMIGASLAFEAVNLGARVTVLDAGERVSGTSGTSFAWVNAHGKPPRVYQQLNNAGIDAHQALQARFPHRRWLHLTGSAEFRHPHDAAALAVQARQLTAWGYPVRWLDKEALLVREPALARDAVPAMPILWCEREGWLDTRLYINTLLDEVIAGGGSVATATAVAGIIRNNQRVTGVTLANGRALNADLVVNCCGRWADSQPFQPDLALPLAPTAGLLVRVPSAAAPVRHVLITPTFDVRPDGPGHSLICPNDLEVAWALTESPAARDQAAADLLREAARLLPGLRGITDYQVTTGIRALPKDGLPAIGPLPGLTGYYCMVTHSGVTLAALLAALAAREMVTGQTASALAPFRPDRLFA</sequence>
<evidence type="ECO:0000313" key="4">
    <source>
        <dbReference type="Proteomes" id="UP000019028"/>
    </source>
</evidence>
<dbReference type="OrthoDB" id="8993739at2"/>
<dbReference type="PATRIC" id="fig|1239307.3.peg.4461"/>
<name>W0HZ12_9GAMM</name>
<accession>W0HZ12</accession>
<dbReference type="HOGENOM" id="CLU_007884_4_0_6"/>
<dbReference type="GO" id="GO:0016491">
    <property type="term" value="F:oxidoreductase activity"/>
    <property type="evidence" value="ECO:0007669"/>
    <property type="project" value="UniProtKB-KW"/>
</dbReference>
<dbReference type="RefSeq" id="WP_025424120.1">
    <property type="nucleotide sequence ID" value="NZ_CP006569.1"/>
</dbReference>
<dbReference type="KEGG" id="sod:Sant_4043"/>
<keyword evidence="4" id="KW-1185">Reference proteome</keyword>
<dbReference type="PANTHER" id="PTHR13847">
    <property type="entry name" value="SARCOSINE DEHYDROGENASE-RELATED"/>
    <property type="match status" value="1"/>
</dbReference>
<dbReference type="Proteomes" id="UP000019028">
    <property type="component" value="Chromosome"/>
</dbReference>
<feature type="domain" description="FAD dependent oxidoreductase" evidence="2">
    <location>
        <begin position="3"/>
        <end position="345"/>
    </location>
</feature>
<evidence type="ECO:0000259" key="2">
    <source>
        <dbReference type="Pfam" id="PF01266"/>
    </source>
</evidence>
<organism evidence="3 4">
    <name type="scientific">Sodalis praecaptivus</name>
    <dbReference type="NCBI Taxonomy" id="1239307"/>
    <lineage>
        <taxon>Bacteria</taxon>
        <taxon>Pseudomonadati</taxon>
        <taxon>Pseudomonadota</taxon>
        <taxon>Gammaproteobacteria</taxon>
        <taxon>Enterobacterales</taxon>
        <taxon>Bruguierivoracaceae</taxon>
        <taxon>Sodalis</taxon>
    </lineage>
</organism>
<protein>
    <submittedName>
        <fullName evidence="3">FAD dependent oxidoreductase</fullName>
    </submittedName>
</protein>
<dbReference type="InterPro" id="IPR006076">
    <property type="entry name" value="FAD-dep_OxRdtase"/>
</dbReference>
<dbReference type="GO" id="GO:0005737">
    <property type="term" value="C:cytoplasm"/>
    <property type="evidence" value="ECO:0007669"/>
    <property type="project" value="TreeGrafter"/>
</dbReference>
<dbReference type="AlphaFoldDB" id="W0HZ12"/>
<reference evidence="3 4" key="1">
    <citation type="journal article" date="2014" name="Genome Biol. Evol.">
        <title>Genome degeneration and adaptation in a nascent stage of symbiosis.</title>
        <authorList>
            <person name="Oakeson K.F."/>
            <person name="Gil R."/>
            <person name="Clayton A.L."/>
            <person name="Dunn D.M."/>
            <person name="von Niederhausern A.C."/>
            <person name="Hamil C."/>
            <person name="Aoyagi A."/>
            <person name="Duval B."/>
            <person name="Baca A."/>
            <person name="Silva F.J."/>
            <person name="Vallier A."/>
            <person name="Jackson D.G."/>
            <person name="Latorre A."/>
            <person name="Weiss R.B."/>
            <person name="Heddi A."/>
            <person name="Moya A."/>
            <person name="Dale C."/>
        </authorList>
    </citation>
    <scope>NUCLEOTIDE SEQUENCE [LARGE SCALE GENOMIC DNA]</scope>
    <source>
        <strain evidence="3 4">HS1</strain>
    </source>
</reference>
<proteinExistence type="predicted"/>
<dbReference type="Gene3D" id="3.30.9.10">
    <property type="entry name" value="D-Amino Acid Oxidase, subunit A, domain 2"/>
    <property type="match status" value="1"/>
</dbReference>
<dbReference type="InterPro" id="IPR036188">
    <property type="entry name" value="FAD/NAD-bd_sf"/>
</dbReference>
<evidence type="ECO:0000256" key="1">
    <source>
        <dbReference type="ARBA" id="ARBA00023002"/>
    </source>
</evidence>